<name>A0ABZ1TDA7_STRVG</name>
<feature type="compositionally biased region" description="Low complexity" evidence="1">
    <location>
        <begin position="20"/>
        <end position="85"/>
    </location>
</feature>
<feature type="region of interest" description="Disordered" evidence="1">
    <location>
        <begin position="1"/>
        <end position="88"/>
    </location>
</feature>
<dbReference type="Proteomes" id="UP001432039">
    <property type="component" value="Chromosome"/>
</dbReference>
<dbReference type="RefSeq" id="WP_328962719.1">
    <property type="nucleotide sequence ID" value="NZ_CP108090.1"/>
</dbReference>
<keyword evidence="4" id="KW-1185">Reference proteome</keyword>
<proteinExistence type="predicted"/>
<evidence type="ECO:0000313" key="4">
    <source>
        <dbReference type="Proteomes" id="UP001432039"/>
    </source>
</evidence>
<accession>A0ABZ1TDA7</accession>
<evidence type="ECO:0000313" key="3">
    <source>
        <dbReference type="EMBL" id="WUQ13850.1"/>
    </source>
</evidence>
<keyword evidence="2" id="KW-1133">Transmembrane helix</keyword>
<organism evidence="3 4">
    <name type="scientific">Streptomyces virginiae</name>
    <name type="common">Streptomyces cinnamonensis</name>
    <dbReference type="NCBI Taxonomy" id="1961"/>
    <lineage>
        <taxon>Bacteria</taxon>
        <taxon>Bacillati</taxon>
        <taxon>Actinomycetota</taxon>
        <taxon>Actinomycetes</taxon>
        <taxon>Kitasatosporales</taxon>
        <taxon>Streptomycetaceae</taxon>
        <taxon>Streptomyces</taxon>
    </lineage>
</organism>
<sequence>MSEQTTTAATEPEPAPATAPEPTDTAAGTTDTAPEPTDTVTEPIDTPTETAATEATAEAPAAPEAPATPATVEAVTEAPATAEAVPAPPKDRRKLFAALRWTAAVVVFATVGAGVAYGITRPERTDIPGLSTEDDGRWTFPTLSQPALPAGAPLPQGPDNEDGTHYAPLTGLLLPAPVGSKADDTVKADKDGTVPVDAFLEEYTPEERPKLKQSLEWDGLRQIAGRGWTTPDGTRTHVYLLRFHSSGFVDAFKGCDSNMRLNGVSALDLDDVWSKAKNSQMNSTMLDFPGAANFDGTELSVYQELKPLLGEEQSKIGCLRTGDVLGMVVQTRKGEVAPVPFHQTVILQSQLLS</sequence>
<reference evidence="3" key="1">
    <citation type="submission" date="2022-10" db="EMBL/GenBank/DDBJ databases">
        <title>The complete genomes of actinobacterial strains from the NBC collection.</title>
        <authorList>
            <person name="Joergensen T.S."/>
            <person name="Alvarez Arevalo M."/>
            <person name="Sterndorff E.B."/>
            <person name="Faurdal D."/>
            <person name="Vuksanovic O."/>
            <person name="Mourched A.-S."/>
            <person name="Charusanti P."/>
            <person name="Shaw S."/>
            <person name="Blin K."/>
            <person name="Weber T."/>
        </authorList>
    </citation>
    <scope>NUCLEOTIDE SEQUENCE</scope>
    <source>
        <strain evidence="3">NBC_00248</strain>
    </source>
</reference>
<evidence type="ECO:0008006" key="5">
    <source>
        <dbReference type="Google" id="ProtNLM"/>
    </source>
</evidence>
<feature type="transmembrane region" description="Helical" evidence="2">
    <location>
        <begin position="98"/>
        <end position="119"/>
    </location>
</feature>
<evidence type="ECO:0000256" key="1">
    <source>
        <dbReference type="SAM" id="MobiDB-lite"/>
    </source>
</evidence>
<evidence type="ECO:0000256" key="2">
    <source>
        <dbReference type="SAM" id="Phobius"/>
    </source>
</evidence>
<dbReference type="EMBL" id="CP108090">
    <property type="protein sequence ID" value="WUQ13850.1"/>
    <property type="molecule type" value="Genomic_DNA"/>
</dbReference>
<protein>
    <recommendedName>
        <fullName evidence="5">Aromatic ring-opening dioxygenase LigA</fullName>
    </recommendedName>
</protein>
<keyword evidence="2" id="KW-0472">Membrane</keyword>
<gene>
    <name evidence="3" type="ORF">OG517_21840</name>
</gene>
<feature type="compositionally biased region" description="Low complexity" evidence="1">
    <location>
        <begin position="1"/>
        <end position="12"/>
    </location>
</feature>
<keyword evidence="2" id="KW-0812">Transmembrane</keyword>